<comment type="caution">
    <text evidence="1">The sequence shown here is derived from an EMBL/GenBank/DDBJ whole genome shotgun (WGS) entry which is preliminary data.</text>
</comment>
<sequence length="485" mass="54528">MSGAQPGHTSAGSPSDLSDKVIEALNSIDRKWTEMEDPREFVDSPVSLSTSQLKERKDIMYGIATELLPSIQNQLDNLTKKLGLGPFARNPIPQLGDTQEVVSKLALILDRTDDCIVSLAPDVWDGTGSVTDVDQDYGVMKRIRCNSLFRQFRDLLEDDMHKLIGACIEHIEYFRSGQFHRDQEVIKANDNYLGSPQPYPSPHPAGRNIVQFAGSCREEIDTMIDICTRSDLAFLQIGFKWVASRIDQSLVQIGERLSAEKGQLIDRVDRAADGPPDVNANALQEVDPNGPPEPNPPEPISIRSEVIPLLRIAIPVCKLVRIFLHRLLNKPSATQIRLGDQLSSVDMYCLKKSVETVHVKLQDIVETLCSMYDQDRLVQTAFVLEKWPRSITMQLNYVIVLFSLYHIPSSARSAAPPSARIFKPLFYSLQCQLFVATRNFRTEAIRLLRLRGNQEDPELEEELQDEAEVINFEGLEGPDFLDGDE</sequence>
<protein>
    <submittedName>
        <fullName evidence="1">Uncharacterized protein</fullName>
    </submittedName>
</protein>
<dbReference type="Proteomes" id="UP000235388">
    <property type="component" value="Unassembled WGS sequence"/>
</dbReference>
<proteinExistence type="predicted"/>
<dbReference type="AlphaFoldDB" id="A0A2N5S1G4"/>
<dbReference type="PANTHER" id="PTHR33069:SF3">
    <property type="entry name" value="DYNEIN HEAVY CHAIN TAIL DOMAIN-CONTAINING PROTEIN"/>
    <property type="match status" value="1"/>
</dbReference>
<dbReference type="EMBL" id="PGCJ01001259">
    <property type="protein sequence ID" value="PLW07062.1"/>
    <property type="molecule type" value="Genomic_DNA"/>
</dbReference>
<evidence type="ECO:0000313" key="2">
    <source>
        <dbReference type="Proteomes" id="UP000235388"/>
    </source>
</evidence>
<organism evidence="1 2">
    <name type="scientific">Puccinia coronata f. sp. avenae</name>
    <dbReference type="NCBI Taxonomy" id="200324"/>
    <lineage>
        <taxon>Eukaryota</taxon>
        <taxon>Fungi</taxon>
        <taxon>Dikarya</taxon>
        <taxon>Basidiomycota</taxon>
        <taxon>Pucciniomycotina</taxon>
        <taxon>Pucciniomycetes</taxon>
        <taxon>Pucciniales</taxon>
        <taxon>Pucciniaceae</taxon>
        <taxon>Puccinia</taxon>
    </lineage>
</organism>
<accession>A0A2N5S1G4</accession>
<reference evidence="1 2" key="1">
    <citation type="submission" date="2017-11" db="EMBL/GenBank/DDBJ databases">
        <title>De novo assembly and phasing of dikaryotic genomes from two isolates of Puccinia coronata f. sp. avenae, the causal agent of oat crown rust.</title>
        <authorList>
            <person name="Miller M.E."/>
            <person name="Zhang Y."/>
            <person name="Omidvar V."/>
            <person name="Sperschneider J."/>
            <person name="Schwessinger B."/>
            <person name="Raley C."/>
            <person name="Palmer J.M."/>
            <person name="Garnica D."/>
            <person name="Upadhyaya N."/>
            <person name="Rathjen J."/>
            <person name="Taylor J.M."/>
            <person name="Park R.F."/>
            <person name="Dodds P.N."/>
            <person name="Hirsch C.D."/>
            <person name="Kianian S.F."/>
            <person name="Figueroa M."/>
        </authorList>
    </citation>
    <scope>NUCLEOTIDE SEQUENCE [LARGE SCALE GENOMIC DNA]</scope>
    <source>
        <strain evidence="1">12NC29</strain>
    </source>
</reference>
<gene>
    <name evidence="1" type="ORF">PCANC_25379</name>
</gene>
<evidence type="ECO:0000313" key="1">
    <source>
        <dbReference type="EMBL" id="PLW07062.1"/>
    </source>
</evidence>
<keyword evidence="2" id="KW-1185">Reference proteome</keyword>
<name>A0A2N5S1G4_9BASI</name>
<dbReference type="PANTHER" id="PTHR33069">
    <property type="entry name" value="CHROMOSOME 7, WHOLE GENOME SHOTGUN SEQUENCE-RELATED"/>
    <property type="match status" value="1"/>
</dbReference>